<evidence type="ECO:0000256" key="2">
    <source>
        <dbReference type="ARBA" id="ARBA00022448"/>
    </source>
</evidence>
<sequence>MSPNTNPATRASSKVVGLQNAPGAEPSIADPIIQLSDVTLQFGEFKALQGVNLAINPGEFFTLLGPSGCGKTSLLRLIAGFQSPTSGNIELDGKDVTAVPPHRRPINTVFQNYALFPHMTVAQNVRFGLEMLGWDGGAADARVPEVLSLVGMNGFATRRPDALSGGQQQRVALARALAPKPRVLLLDEPMSALDLKLRKETQNELKRLHREAGITFILVTHDQEEALTLSDRIAVLRWGEIKQVGSPEEIYCSPANSYVADFIGEANLIRTQLLGVSGDGMVMVRPEDISLANAGESGRISGIVADVRFLGSGIEFVVRTADGELLRARSAGAGRLPEFRSLIGADVRLTWPESAQQTLGG</sequence>
<dbReference type="PROSITE" id="PS00211">
    <property type="entry name" value="ABC_TRANSPORTER_1"/>
    <property type="match status" value="1"/>
</dbReference>
<comment type="caution">
    <text evidence="6">The sequence shown here is derived from an EMBL/GenBank/DDBJ whole genome shotgun (WGS) entry which is preliminary data.</text>
</comment>
<reference evidence="6" key="1">
    <citation type="submission" date="2021-07" db="EMBL/GenBank/DDBJ databases">
        <title>Shinella sp. nov., a novel member of the genus Shinella from water.</title>
        <authorList>
            <person name="Deng Y."/>
        </authorList>
    </citation>
    <scope>NUCLEOTIDE SEQUENCE</scope>
    <source>
        <strain evidence="6">CPCC 100929</strain>
    </source>
</reference>
<dbReference type="InterPro" id="IPR027417">
    <property type="entry name" value="P-loop_NTPase"/>
</dbReference>
<dbReference type="InterPro" id="IPR017871">
    <property type="entry name" value="ABC_transporter-like_CS"/>
</dbReference>
<evidence type="ECO:0000259" key="5">
    <source>
        <dbReference type="PROSITE" id="PS50893"/>
    </source>
</evidence>
<proteinExistence type="inferred from homology"/>
<dbReference type="PANTHER" id="PTHR42781:SF4">
    <property type="entry name" value="SPERMIDINE_PUTRESCINE IMPORT ATP-BINDING PROTEIN POTA"/>
    <property type="match status" value="1"/>
</dbReference>
<comment type="similarity">
    <text evidence="1">Belongs to the ABC transporter superfamily.</text>
</comment>
<feature type="domain" description="ABC transporter" evidence="5">
    <location>
        <begin position="33"/>
        <end position="263"/>
    </location>
</feature>
<protein>
    <submittedName>
        <fullName evidence="6">ABC transporter ATP-binding protein</fullName>
    </submittedName>
</protein>
<dbReference type="GO" id="GO:0005524">
    <property type="term" value="F:ATP binding"/>
    <property type="evidence" value="ECO:0007669"/>
    <property type="project" value="UniProtKB-KW"/>
</dbReference>
<dbReference type="SUPFAM" id="SSF50331">
    <property type="entry name" value="MOP-like"/>
    <property type="match status" value="1"/>
</dbReference>
<dbReference type="Pfam" id="PF08402">
    <property type="entry name" value="TOBE_2"/>
    <property type="match status" value="1"/>
</dbReference>
<evidence type="ECO:0000313" key="7">
    <source>
        <dbReference type="Proteomes" id="UP000996601"/>
    </source>
</evidence>
<dbReference type="SMART" id="SM00382">
    <property type="entry name" value="AAA"/>
    <property type="match status" value="1"/>
</dbReference>
<evidence type="ECO:0000256" key="4">
    <source>
        <dbReference type="ARBA" id="ARBA00022840"/>
    </source>
</evidence>
<dbReference type="PROSITE" id="PS50893">
    <property type="entry name" value="ABC_TRANSPORTER_2"/>
    <property type="match status" value="1"/>
</dbReference>
<gene>
    <name evidence="6" type="ORF">GB927_021580</name>
</gene>
<name>A0ABT1RBR8_9HYPH</name>
<keyword evidence="3" id="KW-0547">Nucleotide-binding</keyword>
<dbReference type="Gene3D" id="3.40.50.300">
    <property type="entry name" value="P-loop containing nucleotide triphosphate hydrolases"/>
    <property type="match status" value="1"/>
</dbReference>
<organism evidence="6 7">
    <name type="scientific">Shinella lacus</name>
    <dbReference type="NCBI Taxonomy" id="2654216"/>
    <lineage>
        <taxon>Bacteria</taxon>
        <taxon>Pseudomonadati</taxon>
        <taxon>Pseudomonadota</taxon>
        <taxon>Alphaproteobacteria</taxon>
        <taxon>Hyphomicrobiales</taxon>
        <taxon>Rhizobiaceae</taxon>
        <taxon>Shinella</taxon>
    </lineage>
</organism>
<dbReference type="Gene3D" id="2.40.50.100">
    <property type="match status" value="1"/>
</dbReference>
<dbReference type="InterPro" id="IPR050093">
    <property type="entry name" value="ABC_SmlMolc_Importer"/>
</dbReference>
<dbReference type="PANTHER" id="PTHR42781">
    <property type="entry name" value="SPERMIDINE/PUTRESCINE IMPORT ATP-BINDING PROTEIN POTA"/>
    <property type="match status" value="1"/>
</dbReference>
<dbReference type="SUPFAM" id="SSF52540">
    <property type="entry name" value="P-loop containing nucleoside triphosphate hydrolases"/>
    <property type="match status" value="1"/>
</dbReference>
<dbReference type="EMBL" id="WHSB02000008">
    <property type="protein sequence ID" value="MCQ4632647.1"/>
    <property type="molecule type" value="Genomic_DNA"/>
</dbReference>
<evidence type="ECO:0000256" key="3">
    <source>
        <dbReference type="ARBA" id="ARBA00022741"/>
    </source>
</evidence>
<evidence type="ECO:0000313" key="6">
    <source>
        <dbReference type="EMBL" id="MCQ4632647.1"/>
    </source>
</evidence>
<dbReference type="InterPro" id="IPR013611">
    <property type="entry name" value="Transp-assoc_OB_typ2"/>
</dbReference>
<dbReference type="InterPro" id="IPR003439">
    <property type="entry name" value="ABC_transporter-like_ATP-bd"/>
</dbReference>
<dbReference type="InterPro" id="IPR008995">
    <property type="entry name" value="Mo/tungstate-bd_C_term_dom"/>
</dbReference>
<keyword evidence="4 6" id="KW-0067">ATP-binding</keyword>
<accession>A0ABT1RBR8</accession>
<dbReference type="Pfam" id="PF00005">
    <property type="entry name" value="ABC_tran"/>
    <property type="match status" value="1"/>
</dbReference>
<dbReference type="RefSeq" id="WP_256119273.1">
    <property type="nucleotide sequence ID" value="NZ_WHSB02000008.1"/>
</dbReference>
<dbReference type="Proteomes" id="UP000996601">
    <property type="component" value="Unassembled WGS sequence"/>
</dbReference>
<keyword evidence="7" id="KW-1185">Reference proteome</keyword>
<keyword evidence="2" id="KW-0813">Transport</keyword>
<dbReference type="InterPro" id="IPR003593">
    <property type="entry name" value="AAA+_ATPase"/>
</dbReference>
<evidence type="ECO:0000256" key="1">
    <source>
        <dbReference type="ARBA" id="ARBA00005417"/>
    </source>
</evidence>